<dbReference type="HAMAP" id="MF_00095">
    <property type="entry name" value="SfsA"/>
    <property type="match status" value="1"/>
</dbReference>
<dbReference type="PANTHER" id="PTHR30545">
    <property type="entry name" value="SUGAR FERMENTATION STIMULATION PROTEIN A"/>
    <property type="match status" value="1"/>
</dbReference>
<dbReference type="Pfam" id="PF03749">
    <property type="entry name" value="SfsA"/>
    <property type="match status" value="1"/>
</dbReference>
<dbReference type="EMBL" id="AP018174">
    <property type="protein sequence ID" value="BAY18160.1"/>
    <property type="molecule type" value="Genomic_DNA"/>
</dbReference>
<evidence type="ECO:0000313" key="4">
    <source>
        <dbReference type="EMBL" id="BAY18160.1"/>
    </source>
</evidence>
<dbReference type="AlphaFoldDB" id="A0A1Z4GKY2"/>
<evidence type="ECO:0000256" key="1">
    <source>
        <dbReference type="HAMAP-Rule" id="MF_00095"/>
    </source>
</evidence>
<feature type="domain" description="Sugar fermentation stimulation protein C-terminal" evidence="2">
    <location>
        <begin position="90"/>
        <end position="229"/>
    </location>
</feature>
<dbReference type="GO" id="GO:0003677">
    <property type="term" value="F:DNA binding"/>
    <property type="evidence" value="ECO:0007669"/>
    <property type="project" value="InterPro"/>
</dbReference>
<keyword evidence="5" id="KW-1185">Reference proteome</keyword>
<dbReference type="OrthoDB" id="9802365at2"/>
<evidence type="ECO:0000259" key="2">
    <source>
        <dbReference type="Pfam" id="PF03749"/>
    </source>
</evidence>
<dbReference type="PANTHER" id="PTHR30545:SF2">
    <property type="entry name" value="SUGAR FERMENTATION STIMULATION PROTEIN A"/>
    <property type="match status" value="1"/>
</dbReference>
<organism evidence="4 5">
    <name type="scientific">Anabaenopsis circularis NIES-21</name>
    <dbReference type="NCBI Taxonomy" id="1085406"/>
    <lineage>
        <taxon>Bacteria</taxon>
        <taxon>Bacillati</taxon>
        <taxon>Cyanobacteriota</taxon>
        <taxon>Cyanophyceae</taxon>
        <taxon>Nostocales</taxon>
        <taxon>Nodulariaceae</taxon>
        <taxon>Anabaenopsis</taxon>
    </lineage>
</organism>
<reference evidence="4 5" key="1">
    <citation type="submission" date="2017-06" db="EMBL/GenBank/DDBJ databases">
        <title>Genome sequencing of cyanobaciteial culture collection at National Institute for Environmental Studies (NIES).</title>
        <authorList>
            <person name="Hirose Y."/>
            <person name="Shimura Y."/>
            <person name="Fujisawa T."/>
            <person name="Nakamura Y."/>
            <person name="Kawachi M."/>
        </authorList>
    </citation>
    <scope>NUCLEOTIDE SEQUENCE [LARGE SCALE GENOMIC DNA]</scope>
    <source>
        <strain evidence="4 5">NIES-21</strain>
    </source>
</reference>
<dbReference type="Proteomes" id="UP000218287">
    <property type="component" value="Chromosome"/>
</dbReference>
<dbReference type="Pfam" id="PF17746">
    <property type="entry name" value="SfsA_N"/>
    <property type="match status" value="1"/>
</dbReference>
<accession>A0A1Z4GKY2</accession>
<protein>
    <recommendedName>
        <fullName evidence="1">Sugar fermentation stimulation protein homolog</fullName>
    </recommendedName>
</protein>
<proteinExistence type="inferred from homology"/>
<dbReference type="Gene3D" id="3.40.1350.60">
    <property type="match status" value="1"/>
</dbReference>
<evidence type="ECO:0000259" key="3">
    <source>
        <dbReference type="Pfam" id="PF17746"/>
    </source>
</evidence>
<comment type="similarity">
    <text evidence="1">Belongs to the SfsA family.</text>
</comment>
<gene>
    <name evidence="1" type="primary">sfsA</name>
    <name evidence="4" type="ORF">NIES21_40030</name>
</gene>
<dbReference type="NCBIfam" id="TIGR00230">
    <property type="entry name" value="sfsA"/>
    <property type="match status" value="1"/>
</dbReference>
<name>A0A1Z4GKY2_9CYAN</name>
<sequence>MLDWLYRYPTLYPGVLLKRYKRFFADVQLADGQIVTAHCPNTGPMTGVSTLGSLVQLSKSDNPNRKLAYTLELIQVQDNEPTWVGVNTALPNRIVKLALAKYLFPELGNYSHIKGEVVYGLDKKSRVDFLLTGSDTERPIYLEVKNTTWAQGTLALFPDTETTRGQKHLRELMALLPLTRSVMLYFINRSDCTEFAPGDTTDPVYGQLLRQAIALGLEVLPCRFDISPEGIRYLGLAKLII</sequence>
<dbReference type="Gene3D" id="2.40.50.580">
    <property type="match status" value="1"/>
</dbReference>
<dbReference type="InterPro" id="IPR005224">
    <property type="entry name" value="SfsA"/>
</dbReference>
<dbReference type="InterPro" id="IPR041465">
    <property type="entry name" value="SfsA_N"/>
</dbReference>
<feature type="domain" description="SfsA N-terminal OB" evidence="3">
    <location>
        <begin position="17"/>
        <end position="86"/>
    </location>
</feature>
<evidence type="ECO:0000313" key="5">
    <source>
        <dbReference type="Proteomes" id="UP000218287"/>
    </source>
</evidence>
<dbReference type="CDD" id="cd22359">
    <property type="entry name" value="SfsA-like_bacterial"/>
    <property type="match status" value="1"/>
</dbReference>
<dbReference type="InterPro" id="IPR040452">
    <property type="entry name" value="SfsA_C"/>
</dbReference>